<feature type="domain" description="AB hydrolase-1" evidence="1">
    <location>
        <begin position="18"/>
        <end position="237"/>
    </location>
</feature>
<accession>A0ABV8DZ76</accession>
<gene>
    <name evidence="2" type="primary">pcaD</name>
    <name evidence="2" type="ORF">ACFO0B_23860</name>
</gene>
<dbReference type="PRINTS" id="PR00111">
    <property type="entry name" value="ABHYDROLASE"/>
</dbReference>
<dbReference type="EMBL" id="JBHSAX010000019">
    <property type="protein sequence ID" value="MFC3965034.1"/>
    <property type="molecule type" value="Genomic_DNA"/>
</dbReference>
<dbReference type="Proteomes" id="UP001595696">
    <property type="component" value="Unassembled WGS sequence"/>
</dbReference>
<dbReference type="InterPro" id="IPR029058">
    <property type="entry name" value="AB_hydrolase_fold"/>
</dbReference>
<dbReference type="NCBIfam" id="TIGR02427">
    <property type="entry name" value="protocat_pcaD"/>
    <property type="match status" value="1"/>
</dbReference>
<dbReference type="Gene3D" id="3.40.50.1820">
    <property type="entry name" value="alpha/beta hydrolase"/>
    <property type="match status" value="1"/>
</dbReference>
<proteinExistence type="predicted"/>
<evidence type="ECO:0000259" key="1">
    <source>
        <dbReference type="Pfam" id="PF00561"/>
    </source>
</evidence>
<comment type="caution">
    <text evidence="2">The sequence shown here is derived from an EMBL/GenBank/DDBJ whole genome shotgun (WGS) entry which is preliminary data.</text>
</comment>
<evidence type="ECO:0000313" key="3">
    <source>
        <dbReference type="Proteomes" id="UP001595696"/>
    </source>
</evidence>
<dbReference type="InterPro" id="IPR026968">
    <property type="entry name" value="PcaD/CatD"/>
</dbReference>
<dbReference type="GO" id="GO:0047570">
    <property type="term" value="F:3-oxoadipate enol-lactonase activity"/>
    <property type="evidence" value="ECO:0007669"/>
    <property type="project" value="UniProtKB-EC"/>
</dbReference>
<dbReference type="Pfam" id="PF00561">
    <property type="entry name" value="Abhydrolase_1"/>
    <property type="match status" value="1"/>
</dbReference>
<keyword evidence="2" id="KW-0378">Hydrolase</keyword>
<keyword evidence="3" id="KW-1185">Reference proteome</keyword>
<dbReference type="PANTHER" id="PTHR43798">
    <property type="entry name" value="MONOACYLGLYCEROL LIPASE"/>
    <property type="match status" value="1"/>
</dbReference>
<name>A0ABV8DZ76_9NOCA</name>
<protein>
    <submittedName>
        <fullName evidence="2">3-oxoadipate enol-lactonase</fullName>
        <ecNumber evidence="2">3.1.1.24</ecNumber>
    </submittedName>
</protein>
<dbReference type="InterPro" id="IPR000073">
    <property type="entry name" value="AB_hydrolase_1"/>
</dbReference>
<dbReference type="EC" id="3.1.1.24" evidence="2"/>
<sequence length="255" mass="26219">MVELAHTVLPGDGIPLVFLGSIASDRSMWQPQLDELGGPALAVDLRGHGGSPAPAGPYTVAELAMDVIELLDRGGIDAAHLVGLSLGGAVAQWIAANEPDRVSALSLFCTAARFGTQPMWAERAALVRRDGTASLAASALTRWFTPGFAVAHPEIAARCTAMIANTDDEAYAGCCAALGEWDGRADLARITAPTLVVAGADDPGTPPPVVAEVAEGIAGAEFVVLDDAAHLPTLQHPRLVSALIARRHGNPGSTS</sequence>
<reference evidence="3" key="1">
    <citation type="journal article" date="2019" name="Int. J. Syst. Evol. Microbiol.">
        <title>The Global Catalogue of Microorganisms (GCM) 10K type strain sequencing project: providing services to taxonomists for standard genome sequencing and annotation.</title>
        <authorList>
            <consortium name="The Broad Institute Genomics Platform"/>
            <consortium name="The Broad Institute Genome Sequencing Center for Infectious Disease"/>
            <person name="Wu L."/>
            <person name="Ma J."/>
        </authorList>
    </citation>
    <scope>NUCLEOTIDE SEQUENCE [LARGE SCALE GENOMIC DNA]</scope>
    <source>
        <strain evidence="3">CGMCC 4.7330</strain>
    </source>
</reference>
<dbReference type="SUPFAM" id="SSF53474">
    <property type="entry name" value="alpha/beta-Hydrolases"/>
    <property type="match status" value="1"/>
</dbReference>
<evidence type="ECO:0000313" key="2">
    <source>
        <dbReference type="EMBL" id="MFC3965034.1"/>
    </source>
</evidence>
<dbReference type="InterPro" id="IPR050266">
    <property type="entry name" value="AB_hydrolase_sf"/>
</dbReference>
<organism evidence="2 3">
    <name type="scientific">Nocardia jiangsuensis</name>
    <dbReference type="NCBI Taxonomy" id="1691563"/>
    <lineage>
        <taxon>Bacteria</taxon>
        <taxon>Bacillati</taxon>
        <taxon>Actinomycetota</taxon>
        <taxon>Actinomycetes</taxon>
        <taxon>Mycobacteriales</taxon>
        <taxon>Nocardiaceae</taxon>
        <taxon>Nocardia</taxon>
    </lineage>
</organism>
<dbReference type="RefSeq" id="WP_378615285.1">
    <property type="nucleotide sequence ID" value="NZ_JBHSAX010000019.1"/>
</dbReference>